<evidence type="ECO:0000313" key="3">
    <source>
        <dbReference type="Proteomes" id="UP000005206"/>
    </source>
</evidence>
<dbReference type="EMBL" id="GG698963">
    <property type="protein sequence ID" value="EEU34541.1"/>
    <property type="molecule type" value="Genomic_DNA"/>
</dbReference>
<dbReference type="HOGENOM" id="CLU_511998_0_0_1"/>
<feature type="compositionally biased region" description="Basic and acidic residues" evidence="1">
    <location>
        <begin position="507"/>
        <end position="518"/>
    </location>
</feature>
<dbReference type="AlphaFoldDB" id="C7ZN58"/>
<protein>
    <recommendedName>
        <fullName evidence="4">BTB domain-containing protein</fullName>
    </recommendedName>
</protein>
<keyword evidence="3" id="KW-1185">Reference proteome</keyword>
<name>C7ZN58_FUSV7</name>
<sequence length="532" mass="59417">MVTDRMSFDDDGDVVFQVNCPDKLVILLTVCSRSLRRVSSVFRQILSTETEGVKSRETTAAKRIINLTADKPEALITCMNIIHGHMDKIPKILSVDSLYELTVLADSYHVSHLLAPWIHTWMAGIEDILRDAKSLQPKALWITWELDQKEMLEVTVSRMLVESSATDFSEGAAIHKMQMPPYIIKYLMTGRKRTIDSLLNPIRKILNRMLSPDEDHRWCRHATYMAPRLCESMVLGSLAFSLARVSLWPLPETGKIESSVIDLYGKLVGLCIEDIGRVKGEVMVKVNGKNYRSQQTAGLAINVKGRSVKLSKDLVSLTPDQGFILTTNDSIVADPRQQVYTPTAQAGHRLPHVWLERGGKLLSTHDLAGPDGSMLLIIDGEEPSWAQGAQEAAKSRSITLQIARIVKPLHRKRGEEFCDINLWWAQARGAITSGGPSETCSGVSLEHIGSEAQAVGFRELEASILDRILVAGEENRRKLKPERIADHSSMSRSWLEPNPLIKRRGEKKMEKRIQREPRSGFGTEDPSASGLC</sequence>
<dbReference type="RefSeq" id="XP_003040254.1">
    <property type="nucleotide sequence ID" value="XM_003040208.1"/>
</dbReference>
<evidence type="ECO:0008006" key="4">
    <source>
        <dbReference type="Google" id="ProtNLM"/>
    </source>
</evidence>
<reference evidence="2 3" key="1">
    <citation type="journal article" date="2009" name="PLoS Genet.">
        <title>The genome of Nectria haematococca: contribution of supernumerary chromosomes to gene expansion.</title>
        <authorList>
            <person name="Coleman J.J."/>
            <person name="Rounsley S.D."/>
            <person name="Rodriguez-Carres M."/>
            <person name="Kuo A."/>
            <person name="Wasmann C.C."/>
            <person name="Grimwood J."/>
            <person name="Schmutz J."/>
            <person name="Taga M."/>
            <person name="White G.J."/>
            <person name="Zhou S."/>
            <person name="Schwartz D.C."/>
            <person name="Freitag M."/>
            <person name="Ma L.J."/>
            <person name="Danchin E.G."/>
            <person name="Henrissat B."/>
            <person name="Coutinho P.M."/>
            <person name="Nelson D.R."/>
            <person name="Straney D."/>
            <person name="Napoli C.A."/>
            <person name="Barker B.M."/>
            <person name="Gribskov M."/>
            <person name="Rep M."/>
            <person name="Kroken S."/>
            <person name="Molnar I."/>
            <person name="Rensing C."/>
            <person name="Kennell J.C."/>
            <person name="Zamora J."/>
            <person name="Farman M.L."/>
            <person name="Selker E.U."/>
            <person name="Salamov A."/>
            <person name="Shapiro H."/>
            <person name="Pangilinan J."/>
            <person name="Lindquist E."/>
            <person name="Lamers C."/>
            <person name="Grigoriev I.V."/>
            <person name="Geiser D.M."/>
            <person name="Covert S.F."/>
            <person name="Temporini E."/>
            <person name="Vanetten H.D."/>
        </authorList>
    </citation>
    <scope>NUCLEOTIDE SEQUENCE [LARGE SCALE GENOMIC DNA]</scope>
    <source>
        <strain evidence="3">ATCC MYA-4622 / CBS 123669 / FGSC 9596 / NRRL 45880 / 77-13-4</strain>
    </source>
</reference>
<dbReference type="OrthoDB" id="5275938at2759"/>
<evidence type="ECO:0000256" key="1">
    <source>
        <dbReference type="SAM" id="MobiDB-lite"/>
    </source>
</evidence>
<dbReference type="Gene3D" id="3.40.30.120">
    <property type="match status" value="1"/>
</dbReference>
<evidence type="ECO:0000313" key="2">
    <source>
        <dbReference type="EMBL" id="EEU34541.1"/>
    </source>
</evidence>
<dbReference type="InParanoid" id="C7ZN58"/>
<dbReference type="KEGG" id="nhe:NECHADRAFT_88838"/>
<feature type="region of interest" description="Disordered" evidence="1">
    <location>
        <begin position="495"/>
        <end position="532"/>
    </location>
</feature>
<dbReference type="GeneID" id="9678076"/>
<proteinExistence type="predicted"/>
<gene>
    <name evidence="2" type="ORF">NECHADRAFT_88838</name>
</gene>
<dbReference type="VEuPathDB" id="FungiDB:NECHADRAFT_88838"/>
<accession>C7ZN58</accession>
<dbReference type="Proteomes" id="UP000005206">
    <property type="component" value="Chromosome 17"/>
</dbReference>
<organism evidence="2 3">
    <name type="scientific">Fusarium vanettenii (strain ATCC MYA-4622 / CBS 123669 / FGSC 9596 / NRRL 45880 / 77-13-4)</name>
    <name type="common">Fusarium solani subsp. pisi</name>
    <dbReference type="NCBI Taxonomy" id="660122"/>
    <lineage>
        <taxon>Eukaryota</taxon>
        <taxon>Fungi</taxon>
        <taxon>Dikarya</taxon>
        <taxon>Ascomycota</taxon>
        <taxon>Pezizomycotina</taxon>
        <taxon>Sordariomycetes</taxon>
        <taxon>Hypocreomycetidae</taxon>
        <taxon>Hypocreales</taxon>
        <taxon>Nectriaceae</taxon>
        <taxon>Fusarium</taxon>
        <taxon>Fusarium solani species complex</taxon>
        <taxon>Fusarium vanettenii</taxon>
    </lineage>
</organism>
<dbReference type="eggNOG" id="ENOG502STXW">
    <property type="taxonomic scope" value="Eukaryota"/>
</dbReference>